<dbReference type="EMBL" id="LVYD01000066">
    <property type="protein sequence ID" value="OQP60092.1"/>
    <property type="molecule type" value="Genomic_DNA"/>
</dbReference>
<evidence type="ECO:0000256" key="6">
    <source>
        <dbReference type="ARBA" id="ARBA00022679"/>
    </source>
</evidence>
<evidence type="ECO:0000259" key="17">
    <source>
        <dbReference type="PROSITE" id="PS50109"/>
    </source>
</evidence>
<dbReference type="EC" id="2.7.13.3" evidence="3"/>
<dbReference type="InterPro" id="IPR036097">
    <property type="entry name" value="HisK_dim/P_sf"/>
</dbReference>
<accession>A0A1V9FP28</accession>
<dbReference type="PRINTS" id="PR00344">
    <property type="entry name" value="BCTRLSENSOR"/>
</dbReference>
<comment type="subcellular location">
    <subcellularLocation>
        <location evidence="2">Cell membrane</location>
        <topology evidence="2">Multi-pass membrane protein</topology>
    </subcellularLocation>
</comment>
<dbReference type="InterPro" id="IPR003661">
    <property type="entry name" value="HisK_dim/P_dom"/>
</dbReference>
<dbReference type="InterPro" id="IPR036890">
    <property type="entry name" value="HATPase_C_sf"/>
</dbReference>
<feature type="domain" description="Response regulatory" evidence="18">
    <location>
        <begin position="380"/>
        <end position="502"/>
    </location>
</feature>
<feature type="modified residue" description="4-aspartylphosphate" evidence="16">
    <location>
        <position position="434"/>
    </location>
</feature>
<dbReference type="SUPFAM" id="SSF55874">
    <property type="entry name" value="ATPase domain of HSP90 chaperone/DNA topoisomerase II/histidine kinase"/>
    <property type="match status" value="1"/>
</dbReference>
<organism evidence="19 20">
    <name type="scientific">Niastella vici</name>
    <dbReference type="NCBI Taxonomy" id="1703345"/>
    <lineage>
        <taxon>Bacteria</taxon>
        <taxon>Pseudomonadati</taxon>
        <taxon>Bacteroidota</taxon>
        <taxon>Chitinophagia</taxon>
        <taxon>Chitinophagales</taxon>
        <taxon>Chitinophagaceae</taxon>
        <taxon>Niastella</taxon>
    </lineage>
</organism>
<keyword evidence="4" id="KW-1003">Cell membrane</keyword>
<proteinExistence type="predicted"/>
<dbReference type="Gene3D" id="3.30.565.10">
    <property type="entry name" value="Histidine kinase-like ATPase, C-terminal domain"/>
    <property type="match status" value="1"/>
</dbReference>
<dbReference type="Gene3D" id="1.20.120.160">
    <property type="entry name" value="HPT domain"/>
    <property type="match status" value="1"/>
</dbReference>
<evidence type="ECO:0000256" key="8">
    <source>
        <dbReference type="ARBA" id="ARBA00022741"/>
    </source>
</evidence>
<dbReference type="SMART" id="SM00387">
    <property type="entry name" value="HATPase_c"/>
    <property type="match status" value="1"/>
</dbReference>
<dbReference type="GO" id="GO:0000155">
    <property type="term" value="F:phosphorelay sensor kinase activity"/>
    <property type="evidence" value="ECO:0007669"/>
    <property type="project" value="InterPro"/>
</dbReference>
<evidence type="ECO:0000256" key="13">
    <source>
        <dbReference type="ARBA" id="ARBA00023136"/>
    </source>
</evidence>
<reference evidence="19 20" key="1">
    <citation type="submission" date="2016-03" db="EMBL/GenBank/DDBJ databases">
        <title>Niastella vici sp. nov., isolated from farmland soil.</title>
        <authorList>
            <person name="Chen L."/>
            <person name="Wang D."/>
            <person name="Yang S."/>
            <person name="Wang G."/>
        </authorList>
    </citation>
    <scope>NUCLEOTIDE SEQUENCE [LARGE SCALE GENOMIC DNA]</scope>
    <source>
        <strain evidence="19 20">DJ57</strain>
    </source>
</reference>
<dbReference type="InterPro" id="IPR011006">
    <property type="entry name" value="CheY-like_superfamily"/>
</dbReference>
<evidence type="ECO:0000256" key="4">
    <source>
        <dbReference type="ARBA" id="ARBA00022475"/>
    </source>
</evidence>
<feature type="domain" description="Histidine kinase" evidence="17">
    <location>
        <begin position="140"/>
        <end position="361"/>
    </location>
</feature>
<dbReference type="PANTHER" id="PTHR45339:SF1">
    <property type="entry name" value="HYBRID SIGNAL TRANSDUCTION HISTIDINE KINASE J"/>
    <property type="match status" value="1"/>
</dbReference>
<evidence type="ECO:0000256" key="11">
    <source>
        <dbReference type="ARBA" id="ARBA00022989"/>
    </source>
</evidence>
<keyword evidence="5 16" id="KW-0597">Phosphoprotein</keyword>
<dbReference type="SUPFAM" id="SSF47226">
    <property type="entry name" value="Histidine-containing phosphotransfer domain, HPT domain"/>
    <property type="match status" value="1"/>
</dbReference>
<evidence type="ECO:0000256" key="9">
    <source>
        <dbReference type="ARBA" id="ARBA00022777"/>
    </source>
</evidence>
<dbReference type="STRING" id="1703345.A3860_34755"/>
<keyword evidence="7" id="KW-0812">Transmembrane</keyword>
<dbReference type="SMART" id="SM00448">
    <property type="entry name" value="REC"/>
    <property type="match status" value="2"/>
</dbReference>
<comment type="catalytic activity">
    <reaction evidence="1">
        <text>ATP + protein L-histidine = ADP + protein N-phospho-L-histidine.</text>
        <dbReference type="EC" id="2.7.13.3"/>
    </reaction>
</comment>
<keyword evidence="10" id="KW-0067">ATP-binding</keyword>
<dbReference type="InterPro" id="IPR036641">
    <property type="entry name" value="HPT_dom_sf"/>
</dbReference>
<dbReference type="GO" id="GO:0005886">
    <property type="term" value="C:plasma membrane"/>
    <property type="evidence" value="ECO:0007669"/>
    <property type="project" value="UniProtKB-SubCell"/>
</dbReference>
<dbReference type="CDD" id="cd17546">
    <property type="entry name" value="REC_hyHK_CKI1_RcsC-like"/>
    <property type="match status" value="1"/>
</dbReference>
<evidence type="ECO:0000256" key="2">
    <source>
        <dbReference type="ARBA" id="ARBA00004651"/>
    </source>
</evidence>
<dbReference type="SUPFAM" id="SSF47384">
    <property type="entry name" value="Homodimeric domain of signal transducing histidine kinase"/>
    <property type="match status" value="1"/>
</dbReference>
<evidence type="ECO:0000256" key="16">
    <source>
        <dbReference type="PROSITE-ProRule" id="PRU00169"/>
    </source>
</evidence>
<dbReference type="Pfam" id="PF00072">
    <property type="entry name" value="Response_reg"/>
    <property type="match status" value="2"/>
</dbReference>
<dbReference type="InterPro" id="IPR001789">
    <property type="entry name" value="Sig_transdc_resp-reg_receiver"/>
</dbReference>
<dbReference type="InterPro" id="IPR003594">
    <property type="entry name" value="HATPase_dom"/>
</dbReference>
<evidence type="ECO:0000256" key="3">
    <source>
        <dbReference type="ARBA" id="ARBA00012438"/>
    </source>
</evidence>
<keyword evidence="6" id="KW-0808">Transferase</keyword>
<protein>
    <recommendedName>
        <fullName evidence="15">Sensory/regulatory protein RpfC</fullName>
        <ecNumber evidence="3">2.7.13.3</ecNumber>
    </recommendedName>
</protein>
<dbReference type="CDD" id="cd00156">
    <property type="entry name" value="REC"/>
    <property type="match status" value="1"/>
</dbReference>
<evidence type="ECO:0000256" key="12">
    <source>
        <dbReference type="ARBA" id="ARBA00023012"/>
    </source>
</evidence>
<evidence type="ECO:0000259" key="18">
    <source>
        <dbReference type="PROSITE" id="PS50110"/>
    </source>
</evidence>
<dbReference type="SMART" id="SM00388">
    <property type="entry name" value="HisKA"/>
    <property type="match status" value="1"/>
</dbReference>
<evidence type="ECO:0000256" key="5">
    <source>
        <dbReference type="ARBA" id="ARBA00022553"/>
    </source>
</evidence>
<keyword evidence="20" id="KW-1185">Reference proteome</keyword>
<dbReference type="Pfam" id="PF00512">
    <property type="entry name" value="HisKA"/>
    <property type="match status" value="1"/>
</dbReference>
<keyword evidence="8" id="KW-0547">Nucleotide-binding</keyword>
<dbReference type="PROSITE" id="PS50109">
    <property type="entry name" value="HIS_KIN"/>
    <property type="match status" value="1"/>
</dbReference>
<evidence type="ECO:0000313" key="19">
    <source>
        <dbReference type="EMBL" id="OQP60092.1"/>
    </source>
</evidence>
<gene>
    <name evidence="19" type="ORF">A3860_34755</name>
</gene>
<evidence type="ECO:0000256" key="7">
    <source>
        <dbReference type="ARBA" id="ARBA00022692"/>
    </source>
</evidence>
<feature type="modified residue" description="4-aspartylphosphate" evidence="16">
    <location>
        <position position="583"/>
    </location>
</feature>
<keyword evidence="9" id="KW-0418">Kinase</keyword>
<evidence type="ECO:0000256" key="1">
    <source>
        <dbReference type="ARBA" id="ARBA00000085"/>
    </source>
</evidence>
<evidence type="ECO:0000256" key="15">
    <source>
        <dbReference type="ARBA" id="ARBA00068150"/>
    </source>
</evidence>
<sequence>MTYHKLLEKQIRKISRQSLENKEIQELLATVSNSYALFERDKRISDHAFTISEKEYQEATQRLQLQNEVHFQSVNKLKEVIRSLAPAESFHFDPSRNNLISIISFLQDQILKTKQLETEMILAKEVAEKAVKIRSEFLANMSHEIRTPLNGIIGMTDMAFETELSTEQLRYLTIIKSSSESLLSLINDILDFSKMDSGKLELVVTPFSLHDEIPKCLQALALKASEKNLEFIMRLEQDMPDLVMGDLLRLQQILINLIGNAIKFTEKGEVMLRIELRAVVNDVATFHFAVSDTGIGIPQDKQSTIFEDFIQADNSMTRQYGGTGLGLAITKRLIEMMDGAIWVESKEGQGSIFHFTIPLKLQPAKEQYCITPVNNLDGLPVLIVEDNQTASAYIRQMVKHFRMHPVCVTNGEDALMELSMGLEQQRLYPLILLDISLSGEMNGFDLVNAIRKNAQLKATNVIVTSMSQKAEDRKRFISLGVTEFFSKPFSPSDLLDSILKIASIPQHLSLNKYLDTKTLKNTDPEIFVQTAALNILLAEDNLVNQEVTSSMLTKRGHKVTIAPNGEEAIKAVSKNVYDLVLMDVQMPVLNGYEATQKIRQTEALTGGNILIIGLTANAMDGDREKCLNAGMDDYISKPVRIKDLLKIIAGINKTNSYLNDVLNRVNENTGVNCELLFEKFDGDKKQVLKCIELLNIELPAFLHAIESGICKENTKEFKDACHDFRGTLLTMEMLHAASKIRQMESLADGKRFKEVSEVYRSLKDEIACTIEYLKNAVCQAP</sequence>
<dbReference type="InterPro" id="IPR005467">
    <property type="entry name" value="His_kinase_dom"/>
</dbReference>
<dbReference type="Proteomes" id="UP000192796">
    <property type="component" value="Unassembled WGS sequence"/>
</dbReference>
<name>A0A1V9FP28_9BACT</name>
<dbReference type="FunFam" id="3.30.565.10:FF:000010">
    <property type="entry name" value="Sensor histidine kinase RcsC"/>
    <property type="match status" value="1"/>
</dbReference>
<dbReference type="CDD" id="cd00082">
    <property type="entry name" value="HisKA"/>
    <property type="match status" value="1"/>
</dbReference>
<evidence type="ECO:0000256" key="14">
    <source>
        <dbReference type="ARBA" id="ARBA00064003"/>
    </source>
</evidence>
<keyword evidence="13" id="KW-0472">Membrane</keyword>
<dbReference type="Gene3D" id="1.10.287.130">
    <property type="match status" value="1"/>
</dbReference>
<dbReference type="RefSeq" id="WP_081153607.1">
    <property type="nucleotide sequence ID" value="NZ_LVYD01000066.1"/>
</dbReference>
<dbReference type="AlphaFoldDB" id="A0A1V9FP28"/>
<dbReference type="PROSITE" id="PS50110">
    <property type="entry name" value="RESPONSE_REGULATORY"/>
    <property type="match status" value="2"/>
</dbReference>
<comment type="caution">
    <text evidence="19">The sequence shown here is derived from an EMBL/GenBank/DDBJ whole genome shotgun (WGS) entry which is preliminary data.</text>
</comment>
<dbReference type="Gene3D" id="3.40.50.2300">
    <property type="match status" value="2"/>
</dbReference>
<dbReference type="CDD" id="cd16922">
    <property type="entry name" value="HATPase_EvgS-ArcB-TorS-like"/>
    <property type="match status" value="1"/>
</dbReference>
<keyword evidence="11" id="KW-1133">Transmembrane helix</keyword>
<dbReference type="PANTHER" id="PTHR45339">
    <property type="entry name" value="HYBRID SIGNAL TRANSDUCTION HISTIDINE KINASE J"/>
    <property type="match status" value="1"/>
</dbReference>
<dbReference type="Pfam" id="PF02518">
    <property type="entry name" value="HATPase_c"/>
    <property type="match status" value="1"/>
</dbReference>
<comment type="subunit">
    <text evidence="14">At low DSF concentrations, interacts with RpfF.</text>
</comment>
<dbReference type="GO" id="GO:0005524">
    <property type="term" value="F:ATP binding"/>
    <property type="evidence" value="ECO:0007669"/>
    <property type="project" value="UniProtKB-KW"/>
</dbReference>
<dbReference type="InterPro" id="IPR004358">
    <property type="entry name" value="Sig_transdc_His_kin-like_C"/>
</dbReference>
<evidence type="ECO:0000256" key="10">
    <source>
        <dbReference type="ARBA" id="ARBA00022840"/>
    </source>
</evidence>
<dbReference type="SUPFAM" id="SSF52172">
    <property type="entry name" value="CheY-like"/>
    <property type="match status" value="2"/>
</dbReference>
<feature type="domain" description="Response regulatory" evidence="18">
    <location>
        <begin position="534"/>
        <end position="652"/>
    </location>
</feature>
<dbReference type="OrthoDB" id="9809670at2"/>
<evidence type="ECO:0000313" key="20">
    <source>
        <dbReference type="Proteomes" id="UP000192796"/>
    </source>
</evidence>
<keyword evidence="12" id="KW-0902">Two-component regulatory system</keyword>
<dbReference type="FunFam" id="1.10.287.130:FF:000002">
    <property type="entry name" value="Two-component osmosensing histidine kinase"/>
    <property type="match status" value="1"/>
</dbReference>